<dbReference type="InterPro" id="IPR009044">
    <property type="entry name" value="ssDNA-bd_transcriptional_reg"/>
</dbReference>
<sequence length="82" mass="9670">MENQKKEIQKNKIEEEIGRIKVSELADIIIRVDDFGEKLGVNIRKFLNTPNYKGFTKQGVRIPKEDFEKFKEIINSIDLNKF</sequence>
<comment type="caution">
    <text evidence="1">The sequence shown here is derived from an EMBL/GenBank/DDBJ whole genome shotgun (WGS) entry which is preliminary data.</text>
</comment>
<dbReference type="GO" id="GO:0006355">
    <property type="term" value="P:regulation of DNA-templated transcription"/>
    <property type="evidence" value="ECO:0007669"/>
    <property type="project" value="InterPro"/>
</dbReference>
<dbReference type="Gene3D" id="2.30.31.10">
    <property type="entry name" value="Transcriptional Coactivator Pc4, Chain A"/>
    <property type="match status" value="1"/>
</dbReference>
<dbReference type="GO" id="GO:0003677">
    <property type="term" value="F:DNA binding"/>
    <property type="evidence" value="ECO:0007669"/>
    <property type="project" value="InterPro"/>
</dbReference>
<dbReference type="AlphaFoldDB" id="A0A0F9IZL5"/>
<gene>
    <name evidence="1" type="ORF">LCGC14_1517700</name>
</gene>
<evidence type="ECO:0000313" key="1">
    <source>
        <dbReference type="EMBL" id="KKM62834.1"/>
    </source>
</evidence>
<name>A0A0F9IZL5_9ZZZZ</name>
<organism evidence="1">
    <name type="scientific">marine sediment metagenome</name>
    <dbReference type="NCBI Taxonomy" id="412755"/>
    <lineage>
        <taxon>unclassified sequences</taxon>
        <taxon>metagenomes</taxon>
        <taxon>ecological metagenomes</taxon>
    </lineage>
</organism>
<protein>
    <recommendedName>
        <fullName evidence="2">Transcriptional coactivator p15 (PC4) C-terminal domain-containing protein</fullName>
    </recommendedName>
</protein>
<dbReference type="EMBL" id="LAZR01011218">
    <property type="protein sequence ID" value="KKM62834.1"/>
    <property type="molecule type" value="Genomic_DNA"/>
</dbReference>
<accession>A0A0F9IZL5</accession>
<evidence type="ECO:0008006" key="2">
    <source>
        <dbReference type="Google" id="ProtNLM"/>
    </source>
</evidence>
<reference evidence="1" key="1">
    <citation type="journal article" date="2015" name="Nature">
        <title>Complex archaea that bridge the gap between prokaryotes and eukaryotes.</title>
        <authorList>
            <person name="Spang A."/>
            <person name="Saw J.H."/>
            <person name="Jorgensen S.L."/>
            <person name="Zaremba-Niedzwiedzka K."/>
            <person name="Martijn J."/>
            <person name="Lind A.E."/>
            <person name="van Eijk R."/>
            <person name="Schleper C."/>
            <person name="Guy L."/>
            <person name="Ettema T.J."/>
        </authorList>
    </citation>
    <scope>NUCLEOTIDE SEQUENCE</scope>
</reference>
<proteinExistence type="predicted"/>